<organism evidence="1 2">
    <name type="scientific">Fusarium keratoplasticum</name>
    <dbReference type="NCBI Taxonomy" id="1328300"/>
    <lineage>
        <taxon>Eukaryota</taxon>
        <taxon>Fungi</taxon>
        <taxon>Dikarya</taxon>
        <taxon>Ascomycota</taxon>
        <taxon>Pezizomycotina</taxon>
        <taxon>Sordariomycetes</taxon>
        <taxon>Hypocreomycetidae</taxon>
        <taxon>Hypocreales</taxon>
        <taxon>Nectriaceae</taxon>
        <taxon>Fusarium</taxon>
        <taxon>Fusarium solani species complex</taxon>
    </lineage>
</organism>
<gene>
    <name evidence="1" type="ORF">NCS57_00315800</name>
</gene>
<evidence type="ECO:0000313" key="2">
    <source>
        <dbReference type="Proteomes" id="UP001065298"/>
    </source>
</evidence>
<protein>
    <submittedName>
        <fullName evidence="1">Uncharacterized protein</fullName>
    </submittedName>
</protein>
<accession>A0ACC0RCJ9</accession>
<evidence type="ECO:0000313" key="1">
    <source>
        <dbReference type="EMBL" id="KAI8680353.1"/>
    </source>
</evidence>
<keyword evidence="2" id="KW-1185">Reference proteome</keyword>
<dbReference type="Proteomes" id="UP001065298">
    <property type="component" value="Chromosome 2"/>
</dbReference>
<comment type="caution">
    <text evidence="1">The sequence shown here is derived from an EMBL/GenBank/DDBJ whole genome shotgun (WGS) entry which is preliminary data.</text>
</comment>
<reference evidence="1" key="1">
    <citation type="submission" date="2022-06" db="EMBL/GenBank/DDBJ databases">
        <title>Fusarium solani species complex genomes reveal bases of compartmentalisation and animal pathogenesis.</title>
        <authorList>
            <person name="Tsai I.J."/>
        </authorList>
    </citation>
    <scope>NUCLEOTIDE SEQUENCE</scope>
    <source>
        <strain evidence="1">Fu6.1</strain>
    </source>
</reference>
<sequence length="392" mass="43883">MTRLVQHCLLFLTILVIHTDFASAAMEQFKEWYPEWGFIFARILEEKCQKEYQLYQGGITPGTKSYEKAHWLGAGPRSASVVPLVNCIVDESSEYQKSGMAAANVVLGLTPAILAALGSTVDETSLLYIFGRRPVLGFLLSAGSPGVPPRPLFEYRKFSELQERRPGRLNIPPLSFRGEALIWIAEHLIAVGSIINVAQLGYQLGSRVIMVFAPELTFLILLWLFLGTVAHMLAAFSLHLRVKIKNPHIREPGTWFKSWIAPWKVEKQTEFIIRHETLVYTCFSGFVSLLITAHIIFGTLVFSSALFISVRDCLPVVARLIGSVIACRMVLMYELSRLRRLCQGRDGEAPLYAITLPEEENQDRSVESGSLTELCRLTRTGTDSSTKPLIHG</sequence>
<dbReference type="EMBL" id="CM046504">
    <property type="protein sequence ID" value="KAI8680353.1"/>
    <property type="molecule type" value="Genomic_DNA"/>
</dbReference>
<proteinExistence type="predicted"/>
<name>A0ACC0RCJ9_9HYPO</name>